<feature type="binding site" evidence="9 12">
    <location>
        <begin position="154"/>
        <end position="155"/>
    </location>
    <ligand>
        <name>substrate</name>
    </ligand>
</feature>
<dbReference type="HAMAP" id="MF_01038">
    <property type="entry name" value="GpmI"/>
    <property type="match status" value="1"/>
</dbReference>
<dbReference type="NCBIfam" id="TIGR01307">
    <property type="entry name" value="pgm_bpd_ind"/>
    <property type="match status" value="1"/>
</dbReference>
<evidence type="ECO:0000256" key="1">
    <source>
        <dbReference type="ARBA" id="ARBA00000370"/>
    </source>
</evidence>
<feature type="binding site" evidence="9 12">
    <location>
        <position position="335"/>
    </location>
    <ligand>
        <name>substrate</name>
    </ligand>
</feature>
<feature type="binding site" evidence="9 13">
    <location>
        <position position="403"/>
    </location>
    <ligand>
        <name>Mn(2+)</name>
        <dbReference type="ChEBI" id="CHEBI:29035"/>
        <label>1</label>
    </ligand>
</feature>
<dbReference type="eggNOG" id="COG0696">
    <property type="taxonomic scope" value="Bacteria"/>
</dbReference>
<dbReference type="Pfam" id="PF06415">
    <property type="entry name" value="iPGM_N"/>
    <property type="match status" value="1"/>
</dbReference>
<evidence type="ECO:0000256" key="3">
    <source>
        <dbReference type="ARBA" id="ARBA00004798"/>
    </source>
</evidence>
<evidence type="ECO:0000313" key="17">
    <source>
        <dbReference type="Proteomes" id="UP000008561"/>
    </source>
</evidence>
<evidence type="ECO:0000313" key="16">
    <source>
        <dbReference type="EMBL" id="ABW65903.1"/>
    </source>
</evidence>
<comment type="subunit">
    <text evidence="9">Monomer.</text>
</comment>
<dbReference type="RefSeq" id="WP_012173522.1">
    <property type="nucleotide sequence ID" value="NC_009943.1"/>
</dbReference>
<dbReference type="PIRSF" id="PIRSF001492">
    <property type="entry name" value="IPGAM"/>
    <property type="match status" value="1"/>
</dbReference>
<dbReference type="KEGG" id="dol:Dole_0093"/>
<comment type="pathway">
    <text evidence="3 9">Carbohydrate degradation; glycolysis; pyruvate from D-glyceraldehyde 3-phosphate: step 3/5.</text>
</comment>
<feature type="binding site" evidence="9 13">
    <location>
        <position position="64"/>
    </location>
    <ligand>
        <name>Mn(2+)</name>
        <dbReference type="ChEBI" id="CHEBI:29035"/>
        <label>2</label>
    </ligand>
</feature>
<dbReference type="HOGENOM" id="CLU_026099_2_0_7"/>
<dbReference type="Gene3D" id="3.40.720.10">
    <property type="entry name" value="Alkaline Phosphatase, subunit A"/>
    <property type="match status" value="1"/>
</dbReference>
<feature type="domain" description="Metalloenzyme" evidence="14">
    <location>
        <begin position="7"/>
        <end position="500"/>
    </location>
</feature>
<proteinExistence type="inferred from homology"/>
<keyword evidence="8 9" id="KW-0413">Isomerase</keyword>
<name>A8ZRY6_DESOH</name>
<protein>
    <recommendedName>
        <fullName evidence="9 10">2,3-bisphosphoglycerate-independent phosphoglycerate mutase</fullName>
        <shortName evidence="9">BPG-independent PGAM</shortName>
        <shortName evidence="9">Phosphoglyceromutase</shortName>
        <shortName evidence="9">iPGM</shortName>
        <ecNumber evidence="9 10">5.4.2.12</ecNumber>
    </recommendedName>
</protein>
<evidence type="ECO:0000256" key="11">
    <source>
        <dbReference type="PIRSR" id="PIRSR001492-1"/>
    </source>
</evidence>
<dbReference type="InterPro" id="IPR011258">
    <property type="entry name" value="BPG-indep_PGM_N"/>
</dbReference>
<dbReference type="OrthoDB" id="9800863at2"/>
<feature type="binding site" evidence="9 12">
    <location>
        <position position="125"/>
    </location>
    <ligand>
        <name>substrate</name>
    </ligand>
</feature>
<dbReference type="GO" id="GO:0004619">
    <property type="term" value="F:phosphoglycerate mutase activity"/>
    <property type="evidence" value="ECO:0007669"/>
    <property type="project" value="UniProtKB-UniRule"/>
</dbReference>
<comment type="function">
    <text evidence="2 9">Catalyzes the interconversion of 2-phosphoglycerate and 3-phosphoglycerate.</text>
</comment>
<dbReference type="GO" id="GO:0005737">
    <property type="term" value="C:cytoplasm"/>
    <property type="evidence" value="ECO:0007669"/>
    <property type="project" value="InterPro"/>
</dbReference>
<dbReference type="UniPathway" id="UPA00109">
    <property type="reaction ID" value="UER00186"/>
</dbReference>
<keyword evidence="7 9" id="KW-0464">Manganese</keyword>
<evidence type="ECO:0000256" key="7">
    <source>
        <dbReference type="ARBA" id="ARBA00023211"/>
    </source>
</evidence>
<evidence type="ECO:0000256" key="8">
    <source>
        <dbReference type="ARBA" id="ARBA00023235"/>
    </source>
</evidence>
<evidence type="ECO:0000259" key="15">
    <source>
        <dbReference type="Pfam" id="PF06415"/>
    </source>
</evidence>
<comment type="catalytic activity">
    <reaction evidence="1 9">
        <text>(2R)-2-phosphoglycerate = (2R)-3-phosphoglycerate</text>
        <dbReference type="Rhea" id="RHEA:15901"/>
        <dbReference type="ChEBI" id="CHEBI:58272"/>
        <dbReference type="ChEBI" id="CHEBI:58289"/>
        <dbReference type="EC" id="5.4.2.12"/>
    </reaction>
</comment>
<dbReference type="Proteomes" id="UP000008561">
    <property type="component" value="Chromosome"/>
</dbReference>
<feature type="binding site" evidence="9 13">
    <location>
        <position position="444"/>
    </location>
    <ligand>
        <name>Mn(2+)</name>
        <dbReference type="ChEBI" id="CHEBI:29035"/>
        <label>2</label>
    </ligand>
</feature>
<dbReference type="Gene3D" id="3.40.1450.10">
    <property type="entry name" value="BPG-independent phosphoglycerate mutase, domain B"/>
    <property type="match status" value="1"/>
</dbReference>
<evidence type="ECO:0000259" key="14">
    <source>
        <dbReference type="Pfam" id="PF01676"/>
    </source>
</evidence>
<feature type="binding site" evidence="9 12">
    <location>
        <position position="186"/>
    </location>
    <ligand>
        <name>substrate</name>
    </ligand>
</feature>
<dbReference type="CDD" id="cd16010">
    <property type="entry name" value="iPGM"/>
    <property type="match status" value="1"/>
</dbReference>
<gene>
    <name evidence="9" type="primary">gpmI</name>
    <name evidence="16" type="ordered locus">Dole_0093</name>
</gene>
<dbReference type="Pfam" id="PF01676">
    <property type="entry name" value="Metalloenzyme"/>
    <property type="match status" value="1"/>
</dbReference>
<keyword evidence="17" id="KW-1185">Reference proteome</keyword>
<dbReference type="PANTHER" id="PTHR31637">
    <property type="entry name" value="2,3-BISPHOSPHOGLYCERATE-INDEPENDENT PHOSPHOGLYCERATE MUTASE"/>
    <property type="match status" value="1"/>
</dbReference>
<comment type="similarity">
    <text evidence="4 9">Belongs to the BPG-independent phosphoglycerate mutase family.</text>
</comment>
<feature type="domain" description="BPG-independent PGAM N-terminal" evidence="15">
    <location>
        <begin position="84"/>
        <end position="299"/>
    </location>
</feature>
<dbReference type="FunFam" id="3.40.1450.10:FF:000002">
    <property type="entry name" value="2,3-bisphosphoglycerate-independent phosphoglycerate mutase"/>
    <property type="match status" value="1"/>
</dbReference>
<accession>A8ZRY6</accession>
<sequence length="511" mass="56147">MTKATPPCMLMILDGWGLNPETKGNAVAAARTPHLDRLFSEYPHTRLVCSGEAVGLPPGYMGNSEVGHLNIGAGRVVYQELMRINVAIQDGSFFKNTVIVQLMDQVTKKQGRLHLIGLLSDGGVHSHLDHLKALVRMASNKNLPVLIHTILDGRDTPPDSGKTYMADLCEFLADYPSASVATVCGRFYAMDRDTRWDRTKKAYDLYTLGEGTRESDPVTAVKNAYLRGETDEFVTPVIIASGSQDGGTVADNDGILFFNFRADRMREIVRAFTDPDFSFFNRKKTPAVAPPVCMTLYDKTFPLPVAFPPENPPNTLGEVISRQGYSQLRIAETEKYAHVTYFFNGGVETPFTGEDRKLIPSPREVATYDMKPEMSAPQVANTLAEEIIKQKYDFIVVNFANMDMVGHTGIFAAAVAACETVDACIGKIIPLFLKSGGVVLVTADHGNSEQMEDQNGHPFTAHTTNPVPLILVDENRKQIILKEGKLADIGPTILFIMKIDQPAEMTGNSLL</sequence>
<dbReference type="AlphaFoldDB" id="A8ZRY6"/>
<feature type="binding site" evidence="9 13">
    <location>
        <position position="445"/>
    </location>
    <ligand>
        <name>Mn(2+)</name>
        <dbReference type="ChEBI" id="CHEBI:29035"/>
        <label>2</label>
    </ligand>
</feature>
<reference evidence="16 17" key="1">
    <citation type="submission" date="2007-10" db="EMBL/GenBank/DDBJ databases">
        <title>Complete sequence of Desulfococcus oleovorans Hxd3.</title>
        <authorList>
            <consortium name="US DOE Joint Genome Institute"/>
            <person name="Copeland A."/>
            <person name="Lucas S."/>
            <person name="Lapidus A."/>
            <person name="Barry K."/>
            <person name="Glavina del Rio T."/>
            <person name="Dalin E."/>
            <person name="Tice H."/>
            <person name="Pitluck S."/>
            <person name="Kiss H."/>
            <person name="Brettin T."/>
            <person name="Bruce D."/>
            <person name="Detter J.C."/>
            <person name="Han C."/>
            <person name="Schmutz J."/>
            <person name="Larimer F."/>
            <person name="Land M."/>
            <person name="Hauser L."/>
            <person name="Kyrpides N."/>
            <person name="Kim E."/>
            <person name="Wawrik B."/>
            <person name="Richardson P."/>
        </authorList>
    </citation>
    <scope>NUCLEOTIDE SEQUENCE [LARGE SCALE GENOMIC DNA]</scope>
    <source>
        <strain evidence="17">DSM 6200 / JCM 39069 / Hxd3</strain>
    </source>
</reference>
<dbReference type="GO" id="GO:0006096">
    <property type="term" value="P:glycolytic process"/>
    <property type="evidence" value="ECO:0007669"/>
    <property type="project" value="UniProtKB-UniRule"/>
</dbReference>
<dbReference type="InterPro" id="IPR006124">
    <property type="entry name" value="Metalloenzyme"/>
</dbReference>
<dbReference type="GO" id="GO:0006007">
    <property type="term" value="P:glucose catabolic process"/>
    <property type="evidence" value="ECO:0007669"/>
    <property type="project" value="InterPro"/>
</dbReference>
<dbReference type="InterPro" id="IPR005995">
    <property type="entry name" value="Pgm_bpd_ind"/>
</dbReference>
<dbReference type="STRING" id="96561.Dole_0093"/>
<dbReference type="InterPro" id="IPR017850">
    <property type="entry name" value="Alkaline_phosphatase_core_sf"/>
</dbReference>
<keyword evidence="6 9" id="KW-0324">Glycolysis</keyword>
<feature type="binding site" evidence="9 13">
    <location>
        <position position="407"/>
    </location>
    <ligand>
        <name>Mn(2+)</name>
        <dbReference type="ChEBI" id="CHEBI:29035"/>
        <label>1</label>
    </ligand>
</feature>
<feature type="binding site" evidence="9 13">
    <location>
        <position position="14"/>
    </location>
    <ligand>
        <name>Mn(2+)</name>
        <dbReference type="ChEBI" id="CHEBI:29035"/>
        <label>2</label>
    </ligand>
</feature>
<keyword evidence="5 9" id="KW-0479">Metal-binding</keyword>
<dbReference type="EC" id="5.4.2.12" evidence="9 10"/>
<evidence type="ECO:0000256" key="10">
    <source>
        <dbReference type="NCBIfam" id="TIGR01307"/>
    </source>
</evidence>
<evidence type="ECO:0000256" key="4">
    <source>
        <dbReference type="ARBA" id="ARBA00008819"/>
    </source>
</evidence>
<dbReference type="SUPFAM" id="SSF53649">
    <property type="entry name" value="Alkaline phosphatase-like"/>
    <property type="match status" value="1"/>
</dbReference>
<evidence type="ECO:0000256" key="12">
    <source>
        <dbReference type="PIRSR" id="PIRSR001492-2"/>
    </source>
</evidence>
<dbReference type="InterPro" id="IPR036646">
    <property type="entry name" value="PGAM_B_sf"/>
</dbReference>
<organism evidence="16 17">
    <name type="scientific">Desulfosudis oleivorans (strain DSM 6200 / JCM 39069 / Hxd3)</name>
    <name type="common">Desulfococcus oleovorans</name>
    <dbReference type="NCBI Taxonomy" id="96561"/>
    <lineage>
        <taxon>Bacteria</taxon>
        <taxon>Pseudomonadati</taxon>
        <taxon>Thermodesulfobacteriota</taxon>
        <taxon>Desulfobacteria</taxon>
        <taxon>Desulfobacterales</taxon>
        <taxon>Desulfosudaceae</taxon>
        <taxon>Desulfosudis</taxon>
    </lineage>
</organism>
<dbReference type="SUPFAM" id="SSF64158">
    <property type="entry name" value="2,3-Bisphosphoglycerate-independent phosphoglycerate mutase, substrate-binding domain"/>
    <property type="match status" value="1"/>
</dbReference>
<dbReference type="EMBL" id="CP000859">
    <property type="protein sequence ID" value="ABW65903.1"/>
    <property type="molecule type" value="Genomic_DNA"/>
</dbReference>
<evidence type="ECO:0000256" key="5">
    <source>
        <dbReference type="ARBA" id="ARBA00022723"/>
    </source>
</evidence>
<feature type="active site" description="Phosphoserine intermediate" evidence="9 11">
    <location>
        <position position="64"/>
    </location>
</feature>
<feature type="binding site" evidence="9 12">
    <location>
        <begin position="261"/>
        <end position="264"/>
    </location>
    <ligand>
        <name>substrate</name>
    </ligand>
</feature>
<evidence type="ECO:0000256" key="6">
    <source>
        <dbReference type="ARBA" id="ARBA00023152"/>
    </source>
</evidence>
<feature type="binding site" evidence="9 12">
    <location>
        <position position="192"/>
    </location>
    <ligand>
        <name>substrate</name>
    </ligand>
</feature>
<evidence type="ECO:0000256" key="9">
    <source>
        <dbReference type="HAMAP-Rule" id="MF_01038"/>
    </source>
</evidence>
<evidence type="ECO:0000256" key="2">
    <source>
        <dbReference type="ARBA" id="ARBA00002315"/>
    </source>
</evidence>
<comment type="cofactor">
    <cofactor evidence="9">
        <name>Mn(2+)</name>
        <dbReference type="ChEBI" id="CHEBI:29035"/>
    </cofactor>
    <text evidence="9">Binds 2 manganese ions per subunit.</text>
</comment>
<feature type="binding site" evidence="9 13">
    <location>
        <position position="462"/>
    </location>
    <ligand>
        <name>Mn(2+)</name>
        <dbReference type="ChEBI" id="CHEBI:29035"/>
        <label>1</label>
    </ligand>
</feature>
<dbReference type="PANTHER" id="PTHR31637:SF0">
    <property type="entry name" value="2,3-BISPHOSPHOGLYCERATE-INDEPENDENT PHOSPHOGLYCERATE MUTASE"/>
    <property type="match status" value="1"/>
</dbReference>
<evidence type="ECO:0000256" key="13">
    <source>
        <dbReference type="PIRSR" id="PIRSR001492-3"/>
    </source>
</evidence>
<dbReference type="GO" id="GO:0030145">
    <property type="term" value="F:manganese ion binding"/>
    <property type="evidence" value="ECO:0007669"/>
    <property type="project" value="UniProtKB-UniRule"/>
</dbReference>